<dbReference type="PANTHER" id="PTHR43624">
    <property type="entry name" value="ELECTRON TRANSFER FLAVOPROTEIN-QUINONE OXIDOREDUCTASE YDIS-RELATED"/>
    <property type="match status" value="1"/>
</dbReference>
<dbReference type="InterPro" id="IPR039651">
    <property type="entry name" value="FixC-like"/>
</dbReference>
<evidence type="ECO:0000313" key="7">
    <source>
        <dbReference type="EMBL" id="QNB46578.1"/>
    </source>
</evidence>
<keyword evidence="8" id="KW-1185">Reference proteome</keyword>
<evidence type="ECO:0000256" key="4">
    <source>
        <dbReference type="ARBA" id="ARBA00022827"/>
    </source>
</evidence>
<feature type="domain" description="FixC-like C-terminal" evidence="6">
    <location>
        <begin position="368"/>
        <end position="430"/>
    </location>
</feature>
<keyword evidence="5" id="KW-0560">Oxidoreductase</keyword>
<accession>A0A7G6E3C4</accession>
<dbReference type="SUPFAM" id="SSF51905">
    <property type="entry name" value="FAD/NAD(P)-binding domain"/>
    <property type="match status" value="1"/>
</dbReference>
<sequence length="432" mass="48096">MPEKFDVAVVGGGPAGLAAAYVMGQAGLNVIVLERGEYPGAKNVSGAVLYSQATNAVFPEFWQEAPLERPLVEQNLWITTEDAVVKMGYRNRTFNEEPYNNFSVLRAKFDRWMGKKVEEIGVVLVCETTVEDLLMKDNRVIGVKTGRPEGEVLANVVVLAEGCNSILTQEKLGFKKRHAWDQLAVAVKEIIALPKEKIEDRFGLEPGQGATIELVGWNTKNMIGTGFIYTNKESLSVGVGALMSQMIDRKVNPNDLLEHMKSHPAVKPLIEGGELKEYEAKLIPEGGYHAVPRLYGDGVVIVGDAAMLVNGLHREGANLAMTSGKVAAEVIVEAHKAGDYSAGFLKKYHERLNDTFVLKDLHKYRNANQFFDHNPQFFQTYPEMLSRAAKEFLTVDSIPKKEKQRKIYRLVKEMRSPIQIGKDMLGFWRTLG</sequence>
<comment type="cofactor">
    <cofactor evidence="1">
        <name>FAD</name>
        <dbReference type="ChEBI" id="CHEBI:57692"/>
    </cofactor>
</comment>
<dbReference type="RefSeq" id="WP_034421591.1">
    <property type="nucleotide sequence ID" value="NZ_CP045798.1"/>
</dbReference>
<keyword evidence="4" id="KW-0274">FAD</keyword>
<evidence type="ECO:0000313" key="8">
    <source>
        <dbReference type="Proteomes" id="UP000515847"/>
    </source>
</evidence>
<dbReference type="EMBL" id="CP045798">
    <property type="protein sequence ID" value="QNB46578.1"/>
    <property type="molecule type" value="Genomic_DNA"/>
</dbReference>
<dbReference type="KEGG" id="tfr:BR63_09815"/>
<evidence type="ECO:0000256" key="3">
    <source>
        <dbReference type="ARBA" id="ARBA00022630"/>
    </source>
</evidence>
<keyword evidence="3" id="KW-0285">Flavoprotein</keyword>
<dbReference type="AlphaFoldDB" id="A0A7G6E3C4"/>
<evidence type="ECO:0000259" key="6">
    <source>
        <dbReference type="Pfam" id="PF26311"/>
    </source>
</evidence>
<dbReference type="Pfam" id="PF12831">
    <property type="entry name" value="FAD_oxidored"/>
    <property type="match status" value="1"/>
</dbReference>
<dbReference type="SUPFAM" id="SSF54373">
    <property type="entry name" value="FAD-linked reductases, C-terminal domain"/>
    <property type="match status" value="1"/>
</dbReference>
<dbReference type="PANTHER" id="PTHR43624:SF2">
    <property type="entry name" value="ELECTRON TRANSFER FLAVOPROTEIN-QUINONE OXIDOREDUCTASE YDIS-RELATED"/>
    <property type="match status" value="1"/>
</dbReference>
<evidence type="ECO:0000256" key="2">
    <source>
        <dbReference type="ARBA" id="ARBA00006796"/>
    </source>
</evidence>
<proteinExistence type="inferred from homology"/>
<gene>
    <name evidence="7" type="ORF">BR63_09815</name>
</gene>
<dbReference type="Proteomes" id="UP000515847">
    <property type="component" value="Chromosome"/>
</dbReference>
<dbReference type="Gene3D" id="3.50.50.60">
    <property type="entry name" value="FAD/NAD(P)-binding domain"/>
    <property type="match status" value="1"/>
</dbReference>
<dbReference type="Pfam" id="PF26311">
    <property type="entry name" value="ETF-QO_FixC_C"/>
    <property type="match status" value="1"/>
</dbReference>
<evidence type="ECO:0000256" key="5">
    <source>
        <dbReference type="ARBA" id="ARBA00023002"/>
    </source>
</evidence>
<protein>
    <submittedName>
        <fullName evidence="7">FAD-dependent oxidoreductase</fullName>
    </submittedName>
</protein>
<name>A0A7G6E3C4_THEFR</name>
<dbReference type="InterPro" id="IPR036188">
    <property type="entry name" value="FAD/NAD-bd_sf"/>
</dbReference>
<dbReference type="InterPro" id="IPR059103">
    <property type="entry name" value="FixC-like_C"/>
</dbReference>
<evidence type="ECO:0000256" key="1">
    <source>
        <dbReference type="ARBA" id="ARBA00001974"/>
    </source>
</evidence>
<dbReference type="GO" id="GO:0016491">
    <property type="term" value="F:oxidoreductase activity"/>
    <property type="evidence" value="ECO:0007669"/>
    <property type="project" value="UniProtKB-KW"/>
</dbReference>
<dbReference type="PRINTS" id="PR00420">
    <property type="entry name" value="RNGMNOXGNASE"/>
</dbReference>
<organism evidence="7 8">
    <name type="scientific">Thermanaerosceptrum fracticalcis</name>
    <dbReference type="NCBI Taxonomy" id="1712410"/>
    <lineage>
        <taxon>Bacteria</taxon>
        <taxon>Bacillati</taxon>
        <taxon>Bacillota</taxon>
        <taxon>Clostridia</taxon>
        <taxon>Eubacteriales</taxon>
        <taxon>Peptococcaceae</taxon>
        <taxon>Thermanaerosceptrum</taxon>
    </lineage>
</organism>
<comment type="similarity">
    <text evidence="2">Belongs to the ETF-QO/FixC family.</text>
</comment>
<reference evidence="7 8" key="1">
    <citation type="journal article" date="2019" name="Front. Microbiol.">
        <title>Thermoanaerosceptrum fracticalcis gen. nov. sp. nov., a Novel Fumarate-Fermenting Microorganism From a Deep Fractured Carbonate Aquifer of the US Great Basin.</title>
        <authorList>
            <person name="Hamilton-Brehm S.D."/>
            <person name="Stewart L.E."/>
            <person name="Zavarin M."/>
            <person name="Caldwell M."/>
            <person name="Lawson P.A."/>
            <person name="Onstott T.C."/>
            <person name="Grzymski J."/>
            <person name="Neveux I."/>
            <person name="Lollar B.S."/>
            <person name="Russell C.E."/>
            <person name="Moser D.P."/>
        </authorList>
    </citation>
    <scope>NUCLEOTIDE SEQUENCE [LARGE SCALE GENOMIC DNA]</scope>
    <source>
        <strain evidence="7 8">DRI-13</strain>
    </source>
</reference>
<dbReference type="OrthoDB" id="9806565at2"/>